<keyword evidence="5" id="KW-1185">Reference proteome</keyword>
<dbReference type="SUPFAM" id="SSF57756">
    <property type="entry name" value="Retrovirus zinc finger-like domains"/>
    <property type="match status" value="1"/>
</dbReference>
<dbReference type="PROSITE" id="PS50158">
    <property type="entry name" value="ZF_CCHC"/>
    <property type="match status" value="1"/>
</dbReference>
<dbReference type="EMBL" id="BSXU01006927">
    <property type="protein sequence ID" value="GMG56118.1"/>
    <property type="molecule type" value="Genomic_DNA"/>
</dbReference>
<dbReference type="GO" id="GO:0008270">
    <property type="term" value="F:zinc ion binding"/>
    <property type="evidence" value="ECO:0007669"/>
    <property type="project" value="UniProtKB-KW"/>
</dbReference>
<dbReference type="Pfam" id="PF00098">
    <property type="entry name" value="zf-CCHC"/>
    <property type="match status" value="1"/>
</dbReference>
<dbReference type="Gene3D" id="4.10.60.10">
    <property type="entry name" value="Zinc finger, CCHC-type"/>
    <property type="match status" value="1"/>
</dbReference>
<sequence>MDSKKRIGVDKVGNLITHARQKLNKSLLDMSVNNIEKLSRGVSKSDIEKVNFEKQKKNNNNKGFKKKKNNQKGKPKKNVAGLICYNCGGKGHIAPDCNKPKKFLEKAHVTMVVERVNLSLDTQNGLNGGLTSTLRGDDHLGPIVLKDACYCPESPVKLVSVSKLDKDGMSIAYGNGRVYVIKSGNIIISDGLHHDGLYYVEPDHETAYLNVDNDIMISKKST</sequence>
<dbReference type="OrthoDB" id="6782018at2759"/>
<protein>
    <submittedName>
        <fullName evidence="4">Unnamed protein product</fullName>
    </submittedName>
</protein>
<dbReference type="InterPro" id="IPR036875">
    <property type="entry name" value="Znf_CCHC_sf"/>
</dbReference>
<dbReference type="AlphaFoldDB" id="A0A9W6Z5B4"/>
<keyword evidence="1" id="KW-0862">Zinc</keyword>
<evidence type="ECO:0000313" key="5">
    <source>
        <dbReference type="Proteomes" id="UP001165063"/>
    </source>
</evidence>
<feature type="domain" description="CCHC-type" evidence="3">
    <location>
        <begin position="84"/>
        <end position="97"/>
    </location>
</feature>
<evidence type="ECO:0000313" key="4">
    <source>
        <dbReference type="EMBL" id="GMG56118.1"/>
    </source>
</evidence>
<comment type="caution">
    <text evidence="4">The sequence shown here is derived from an EMBL/GenBank/DDBJ whole genome shotgun (WGS) entry which is preliminary data.</text>
</comment>
<accession>A0A9W6Z5B4</accession>
<dbReference type="GO" id="GO:0003676">
    <property type="term" value="F:nucleic acid binding"/>
    <property type="evidence" value="ECO:0007669"/>
    <property type="project" value="InterPro"/>
</dbReference>
<dbReference type="SMART" id="SM00343">
    <property type="entry name" value="ZnF_C2HC"/>
    <property type="match status" value="1"/>
</dbReference>
<evidence type="ECO:0000256" key="2">
    <source>
        <dbReference type="SAM" id="MobiDB-lite"/>
    </source>
</evidence>
<gene>
    <name evidence="4" type="ORF">Amon01_000818700</name>
</gene>
<keyword evidence="1" id="KW-0479">Metal-binding</keyword>
<proteinExistence type="predicted"/>
<feature type="region of interest" description="Disordered" evidence="2">
    <location>
        <begin position="54"/>
        <end position="75"/>
    </location>
</feature>
<feature type="compositionally biased region" description="Basic residues" evidence="2">
    <location>
        <begin position="57"/>
        <end position="75"/>
    </location>
</feature>
<keyword evidence="1" id="KW-0863">Zinc-finger</keyword>
<evidence type="ECO:0000256" key="1">
    <source>
        <dbReference type="PROSITE-ProRule" id="PRU00047"/>
    </source>
</evidence>
<dbReference type="InterPro" id="IPR001878">
    <property type="entry name" value="Znf_CCHC"/>
</dbReference>
<evidence type="ECO:0000259" key="3">
    <source>
        <dbReference type="PROSITE" id="PS50158"/>
    </source>
</evidence>
<name>A0A9W6Z5B4_AMBMO</name>
<organism evidence="4 5">
    <name type="scientific">Ambrosiozyma monospora</name>
    <name type="common">Yeast</name>
    <name type="synonym">Endomycopsis monosporus</name>
    <dbReference type="NCBI Taxonomy" id="43982"/>
    <lineage>
        <taxon>Eukaryota</taxon>
        <taxon>Fungi</taxon>
        <taxon>Dikarya</taxon>
        <taxon>Ascomycota</taxon>
        <taxon>Saccharomycotina</taxon>
        <taxon>Pichiomycetes</taxon>
        <taxon>Pichiales</taxon>
        <taxon>Pichiaceae</taxon>
        <taxon>Ambrosiozyma</taxon>
    </lineage>
</organism>
<dbReference type="Proteomes" id="UP001165063">
    <property type="component" value="Unassembled WGS sequence"/>
</dbReference>
<reference evidence="4" key="1">
    <citation type="submission" date="2023-04" db="EMBL/GenBank/DDBJ databases">
        <title>Ambrosiozyma monospora NBRC 1965.</title>
        <authorList>
            <person name="Ichikawa N."/>
            <person name="Sato H."/>
            <person name="Tonouchi N."/>
        </authorList>
    </citation>
    <scope>NUCLEOTIDE SEQUENCE</scope>
    <source>
        <strain evidence="4">NBRC 1965</strain>
    </source>
</reference>